<feature type="non-terminal residue" evidence="2">
    <location>
        <position position="73"/>
    </location>
</feature>
<protein>
    <submittedName>
        <fullName evidence="2">Uncharacterized protein</fullName>
    </submittedName>
</protein>
<evidence type="ECO:0000313" key="2">
    <source>
        <dbReference type="EMBL" id="MED6200620.1"/>
    </source>
</evidence>
<comment type="caution">
    <text evidence="2">The sequence shown here is derived from an EMBL/GenBank/DDBJ whole genome shotgun (WGS) entry which is preliminary data.</text>
</comment>
<organism evidence="2 3">
    <name type="scientific">Stylosanthes scabra</name>
    <dbReference type="NCBI Taxonomy" id="79078"/>
    <lineage>
        <taxon>Eukaryota</taxon>
        <taxon>Viridiplantae</taxon>
        <taxon>Streptophyta</taxon>
        <taxon>Embryophyta</taxon>
        <taxon>Tracheophyta</taxon>
        <taxon>Spermatophyta</taxon>
        <taxon>Magnoliopsida</taxon>
        <taxon>eudicotyledons</taxon>
        <taxon>Gunneridae</taxon>
        <taxon>Pentapetalae</taxon>
        <taxon>rosids</taxon>
        <taxon>fabids</taxon>
        <taxon>Fabales</taxon>
        <taxon>Fabaceae</taxon>
        <taxon>Papilionoideae</taxon>
        <taxon>50 kb inversion clade</taxon>
        <taxon>dalbergioids sensu lato</taxon>
        <taxon>Dalbergieae</taxon>
        <taxon>Pterocarpus clade</taxon>
        <taxon>Stylosanthes</taxon>
    </lineage>
</organism>
<proteinExistence type="predicted"/>
<dbReference type="EMBL" id="JASCZI010212962">
    <property type="protein sequence ID" value="MED6200620.1"/>
    <property type="molecule type" value="Genomic_DNA"/>
</dbReference>
<sequence length="73" mass="8055">MSKSEGTSSSSNNGLEMTRVHEELAENKATISLLQAQVARSEAPVQQDHLLLLAMNHNKMNLPTLDESYDSKN</sequence>
<feature type="compositionally biased region" description="Low complexity" evidence="1">
    <location>
        <begin position="1"/>
        <end position="11"/>
    </location>
</feature>
<evidence type="ECO:0000256" key="1">
    <source>
        <dbReference type="SAM" id="MobiDB-lite"/>
    </source>
</evidence>
<evidence type="ECO:0000313" key="3">
    <source>
        <dbReference type="Proteomes" id="UP001341840"/>
    </source>
</evidence>
<dbReference type="Proteomes" id="UP001341840">
    <property type="component" value="Unassembled WGS sequence"/>
</dbReference>
<gene>
    <name evidence="2" type="ORF">PIB30_087003</name>
</gene>
<feature type="region of interest" description="Disordered" evidence="1">
    <location>
        <begin position="1"/>
        <end position="20"/>
    </location>
</feature>
<keyword evidence="3" id="KW-1185">Reference proteome</keyword>
<name>A0ABU6XR47_9FABA</name>
<accession>A0ABU6XR47</accession>
<reference evidence="2 3" key="1">
    <citation type="journal article" date="2023" name="Plants (Basel)">
        <title>Bridging the Gap: Combining Genomics and Transcriptomics Approaches to Understand Stylosanthes scabra, an Orphan Legume from the Brazilian Caatinga.</title>
        <authorList>
            <person name="Ferreira-Neto J.R.C."/>
            <person name="da Silva M.D."/>
            <person name="Binneck E."/>
            <person name="de Melo N.F."/>
            <person name="da Silva R.H."/>
            <person name="de Melo A.L.T.M."/>
            <person name="Pandolfi V."/>
            <person name="Bustamante F.O."/>
            <person name="Brasileiro-Vidal A.C."/>
            <person name="Benko-Iseppon A.M."/>
        </authorList>
    </citation>
    <scope>NUCLEOTIDE SEQUENCE [LARGE SCALE GENOMIC DNA]</scope>
    <source>
        <tissue evidence="2">Leaves</tissue>
    </source>
</reference>